<dbReference type="Proteomes" id="UP000186143">
    <property type="component" value="Unassembled WGS sequence"/>
</dbReference>
<organism evidence="1 2">
    <name type="scientific">Xaviernesmea rhizosphaerae</name>
    <dbReference type="NCBI Taxonomy" id="1672749"/>
    <lineage>
        <taxon>Bacteria</taxon>
        <taxon>Pseudomonadati</taxon>
        <taxon>Pseudomonadota</taxon>
        <taxon>Alphaproteobacteria</taxon>
        <taxon>Hyphomicrobiales</taxon>
        <taxon>Rhizobiaceae</taxon>
        <taxon>Rhizobium/Agrobacterium group</taxon>
        <taxon>Xaviernesmea</taxon>
    </lineage>
</organism>
<dbReference type="Gene3D" id="3.30.2000.30">
    <property type="match status" value="1"/>
</dbReference>
<comment type="caution">
    <text evidence="1">The sequence shown here is derived from an EMBL/GenBank/DDBJ whole genome shotgun (WGS) entry which is preliminary data.</text>
</comment>
<proteinExistence type="predicted"/>
<dbReference type="OrthoDB" id="7950654at2"/>
<dbReference type="RefSeq" id="WP_075633686.1">
    <property type="nucleotide sequence ID" value="NZ_MKIO01000021.1"/>
</dbReference>
<dbReference type="EMBL" id="MKIO01000021">
    <property type="protein sequence ID" value="OLP56669.1"/>
    <property type="molecule type" value="Genomic_DNA"/>
</dbReference>
<sequence length="129" mass="13927">MEESLMAHLLASTDLTAIVGQRIRYGRASQTDARPFVVLQVVSGSETYTMAGPSGYRVSRLQVDCYAESYATAKRAVRAVRAALSDFREGGIQGVFIDSERDLPAADAGNVSTLFRSSIDINVHHGESS</sequence>
<protein>
    <recommendedName>
        <fullName evidence="3">DUF3168 domain-containing protein</fullName>
    </recommendedName>
</protein>
<evidence type="ECO:0000313" key="1">
    <source>
        <dbReference type="EMBL" id="OLP56669.1"/>
    </source>
</evidence>
<dbReference type="AlphaFoldDB" id="A0A1Q9AMX5"/>
<dbReference type="STRING" id="1672749.BJF92_11310"/>
<accession>A0A1Q9AMX5</accession>
<evidence type="ECO:0000313" key="2">
    <source>
        <dbReference type="Proteomes" id="UP000186143"/>
    </source>
</evidence>
<dbReference type="InterPro" id="IPR053745">
    <property type="entry name" value="Viral_Tail_Comp_sf"/>
</dbReference>
<reference evidence="1 2" key="1">
    <citation type="submission" date="2016-09" db="EMBL/GenBank/DDBJ databases">
        <title>Rhizobium sp. nov., a novel species isolated from the rice rhizosphere.</title>
        <authorList>
            <person name="Zhao J."/>
            <person name="Zhang X."/>
        </authorList>
    </citation>
    <scope>NUCLEOTIDE SEQUENCE [LARGE SCALE GENOMIC DNA]</scope>
    <source>
        <strain evidence="1 2">MH17</strain>
    </source>
</reference>
<dbReference type="Pfam" id="PF11367">
    <property type="entry name" value="Tail_completion_gp17"/>
    <property type="match status" value="1"/>
</dbReference>
<dbReference type="InterPro" id="IPR021508">
    <property type="entry name" value="Gp17-like"/>
</dbReference>
<name>A0A1Q9AMX5_9HYPH</name>
<gene>
    <name evidence="1" type="ORF">BJF92_11310</name>
</gene>
<evidence type="ECO:0008006" key="3">
    <source>
        <dbReference type="Google" id="ProtNLM"/>
    </source>
</evidence>